<evidence type="ECO:0000256" key="3">
    <source>
        <dbReference type="ARBA" id="ARBA00038177"/>
    </source>
</evidence>
<dbReference type="CDD" id="cd06189">
    <property type="entry name" value="flavin_oxioreductase"/>
    <property type="match status" value="1"/>
</dbReference>
<dbReference type="InterPro" id="IPR017938">
    <property type="entry name" value="Riboflavin_synthase-like_b-brl"/>
</dbReference>
<dbReference type="SUPFAM" id="SSF52343">
    <property type="entry name" value="Ferredoxin reductase-like, C-terminal NADP-linked domain"/>
    <property type="match status" value="1"/>
</dbReference>
<comment type="similarity">
    <text evidence="3">Belongs to the Fre/LuxG FAD/NAD(P) flavoprotein oxidoreductase family.</text>
</comment>
<dbReference type="Pfam" id="PF00175">
    <property type="entry name" value="NAD_binding_1"/>
    <property type="match status" value="1"/>
</dbReference>
<dbReference type="InterPro" id="IPR001433">
    <property type="entry name" value="OxRdtase_FAD/NAD-bd"/>
</dbReference>
<dbReference type="SUPFAM" id="SSF63380">
    <property type="entry name" value="Riboflavin synthase domain-like"/>
    <property type="match status" value="1"/>
</dbReference>
<keyword evidence="6" id="KW-1185">Reference proteome</keyword>
<comment type="caution">
    <text evidence="5">The sequence shown here is derived from an EMBL/GenBank/DDBJ whole genome shotgun (WGS) entry which is preliminary data.</text>
</comment>
<proteinExistence type="inferred from homology"/>
<dbReference type="PANTHER" id="PTHR47354:SF7">
    <property type="entry name" value="NAD(P)H-FLAVIN REDUCTASE"/>
    <property type="match status" value="1"/>
</dbReference>
<dbReference type="NCBIfam" id="NF005963">
    <property type="entry name" value="PRK08051.1"/>
    <property type="match status" value="1"/>
</dbReference>
<keyword evidence="2" id="KW-0455">Luminescence</keyword>
<dbReference type="PROSITE" id="PS51384">
    <property type="entry name" value="FAD_FR"/>
    <property type="match status" value="1"/>
</dbReference>
<dbReference type="PRINTS" id="PR00410">
    <property type="entry name" value="PHEHYDRXLASE"/>
</dbReference>
<organism evidence="5 6">
    <name type="scientific">Psychrosphaera algicola</name>
    <dbReference type="NCBI Taxonomy" id="3023714"/>
    <lineage>
        <taxon>Bacteria</taxon>
        <taxon>Pseudomonadati</taxon>
        <taxon>Pseudomonadota</taxon>
        <taxon>Gammaproteobacteria</taxon>
        <taxon>Alteromonadales</taxon>
        <taxon>Pseudoalteromonadaceae</taxon>
        <taxon>Psychrosphaera</taxon>
    </lineage>
</organism>
<dbReference type="Gene3D" id="3.40.50.80">
    <property type="entry name" value="Nucleotide-binding domain of ferredoxin-NADP reductase (FNR) module"/>
    <property type="match status" value="1"/>
</dbReference>
<gene>
    <name evidence="5" type="primary">fre</name>
    <name evidence="5" type="ORF">PN838_18015</name>
</gene>
<evidence type="ECO:0000313" key="6">
    <source>
        <dbReference type="Proteomes" id="UP001528411"/>
    </source>
</evidence>
<dbReference type="PANTHER" id="PTHR47354">
    <property type="entry name" value="NADH OXIDOREDUCTASE HCR"/>
    <property type="match status" value="1"/>
</dbReference>
<evidence type="ECO:0000259" key="4">
    <source>
        <dbReference type="PROSITE" id="PS51384"/>
    </source>
</evidence>
<dbReference type="GO" id="GO:0052875">
    <property type="term" value="F:riboflavin reductase [NAD(P)H] activity"/>
    <property type="evidence" value="ECO:0007669"/>
    <property type="project" value="UniProtKB-EC"/>
</dbReference>
<sequence>MQVVSAQTIQAEVISITAVTDFVNVVKLQPLTKPSYLAGQYLQIVLSDEDKRIFSIASCPDDQHIELHIGAGPDDAYPRGALDHMANNDVVTLEIGLGNAFYQEKSVRPIILMAGGTGFSYARSIAEHIKNHYPERNVTFYWGAKDEESLYASDEMKIWAKQNPNFTYVPVIEEATAEWQGKTGYVHQAVMADFASLEAFDVYLAGPFKMAGVAREDFVKHGAVLEHLYADAFAFI</sequence>
<keyword evidence="1 5" id="KW-0560">Oxidoreductase</keyword>
<feature type="domain" description="FAD-binding FR-type" evidence="4">
    <location>
        <begin position="6"/>
        <end position="104"/>
    </location>
</feature>
<dbReference type="RefSeq" id="WP_272181528.1">
    <property type="nucleotide sequence ID" value="NZ_JAQOMS010000002.1"/>
</dbReference>
<dbReference type="InterPro" id="IPR039261">
    <property type="entry name" value="FNR_nucleotide-bd"/>
</dbReference>
<evidence type="ECO:0000256" key="2">
    <source>
        <dbReference type="ARBA" id="ARBA00023223"/>
    </source>
</evidence>
<dbReference type="InterPro" id="IPR050415">
    <property type="entry name" value="MRET"/>
</dbReference>
<dbReference type="InterPro" id="IPR017927">
    <property type="entry name" value="FAD-bd_FR_type"/>
</dbReference>
<protein>
    <submittedName>
        <fullName evidence="5">NAD(P)H-flavin reductase</fullName>
        <ecNumber evidence="5">1.5.1.41</ecNumber>
    </submittedName>
</protein>
<dbReference type="EC" id="1.5.1.41" evidence="5"/>
<name>A0ABT5FGX9_9GAMM</name>
<dbReference type="EMBL" id="JAQOMS010000002">
    <property type="protein sequence ID" value="MDC2890302.1"/>
    <property type="molecule type" value="Genomic_DNA"/>
</dbReference>
<accession>A0ABT5FGX9</accession>
<evidence type="ECO:0000256" key="1">
    <source>
        <dbReference type="ARBA" id="ARBA00023002"/>
    </source>
</evidence>
<reference evidence="5 6" key="1">
    <citation type="submission" date="2023-01" db="EMBL/GenBank/DDBJ databases">
        <title>Psychrosphaera sp. nov., isolated from marine algae.</title>
        <authorList>
            <person name="Bayburt H."/>
            <person name="Choi B.J."/>
            <person name="Kim J.M."/>
            <person name="Choi D.G."/>
            <person name="Jeon C.O."/>
        </authorList>
    </citation>
    <scope>NUCLEOTIDE SEQUENCE [LARGE SCALE GENOMIC DNA]</scope>
    <source>
        <strain evidence="5 6">G1-22</strain>
    </source>
</reference>
<dbReference type="Proteomes" id="UP001528411">
    <property type="component" value="Unassembled WGS sequence"/>
</dbReference>
<dbReference type="Gene3D" id="2.40.30.10">
    <property type="entry name" value="Translation factors"/>
    <property type="match status" value="1"/>
</dbReference>
<evidence type="ECO:0000313" key="5">
    <source>
        <dbReference type="EMBL" id="MDC2890302.1"/>
    </source>
</evidence>